<feature type="region of interest" description="Disordered" evidence="1">
    <location>
        <begin position="109"/>
        <end position="129"/>
    </location>
</feature>
<gene>
    <name evidence="2" type="ORF">GCM10022383_10020</name>
</gene>
<evidence type="ECO:0000313" key="2">
    <source>
        <dbReference type="EMBL" id="GAA3933467.1"/>
    </source>
</evidence>
<sequence>MSASDDDFEPVDGTFPEKLAHMLRVIQEQTAALEADRAAHEAAFADAEKKRAEAARAGELGPEWRIVQRRIDTGRTTFADVLSGADTSEEAERLRGMARQNLSRLRASWEESLDDEDEPAARAERAPHLQAQGLAREAQQNYDEIAAQIAQTLRDARRGGQW</sequence>
<evidence type="ECO:0000256" key="1">
    <source>
        <dbReference type="SAM" id="MobiDB-lite"/>
    </source>
</evidence>
<evidence type="ECO:0000313" key="3">
    <source>
        <dbReference type="Proteomes" id="UP001501591"/>
    </source>
</evidence>
<protein>
    <submittedName>
        <fullName evidence="2">Uncharacterized protein</fullName>
    </submittedName>
</protein>
<proteinExistence type="predicted"/>
<dbReference type="RefSeq" id="WP_344818425.1">
    <property type="nucleotide sequence ID" value="NZ_BAABCP010000001.1"/>
</dbReference>
<accession>A0ABP7MZH4</accession>
<organism evidence="2 3">
    <name type="scientific">Microbacterium soli</name>
    <dbReference type="NCBI Taxonomy" id="446075"/>
    <lineage>
        <taxon>Bacteria</taxon>
        <taxon>Bacillati</taxon>
        <taxon>Actinomycetota</taxon>
        <taxon>Actinomycetes</taxon>
        <taxon>Micrococcales</taxon>
        <taxon>Microbacteriaceae</taxon>
        <taxon>Microbacterium</taxon>
    </lineage>
</organism>
<reference evidence="3" key="1">
    <citation type="journal article" date="2019" name="Int. J. Syst. Evol. Microbiol.">
        <title>The Global Catalogue of Microorganisms (GCM) 10K type strain sequencing project: providing services to taxonomists for standard genome sequencing and annotation.</title>
        <authorList>
            <consortium name="The Broad Institute Genomics Platform"/>
            <consortium name="The Broad Institute Genome Sequencing Center for Infectious Disease"/>
            <person name="Wu L."/>
            <person name="Ma J."/>
        </authorList>
    </citation>
    <scope>NUCLEOTIDE SEQUENCE [LARGE SCALE GENOMIC DNA]</scope>
    <source>
        <strain evidence="3">JCM 17024</strain>
    </source>
</reference>
<comment type="caution">
    <text evidence="2">The sequence shown here is derived from an EMBL/GenBank/DDBJ whole genome shotgun (WGS) entry which is preliminary data.</text>
</comment>
<name>A0ABP7MZH4_9MICO</name>
<dbReference type="EMBL" id="BAABCP010000001">
    <property type="protein sequence ID" value="GAA3933467.1"/>
    <property type="molecule type" value="Genomic_DNA"/>
</dbReference>
<dbReference type="Proteomes" id="UP001501591">
    <property type="component" value="Unassembled WGS sequence"/>
</dbReference>
<keyword evidence="3" id="KW-1185">Reference proteome</keyword>